<evidence type="ECO:0000256" key="1">
    <source>
        <dbReference type="ARBA" id="ARBA00022679"/>
    </source>
</evidence>
<dbReference type="EMBL" id="JABENB010000003">
    <property type="protein sequence ID" value="NNG41202.1"/>
    <property type="molecule type" value="Genomic_DNA"/>
</dbReference>
<dbReference type="InterPro" id="IPR000182">
    <property type="entry name" value="GNAT_dom"/>
</dbReference>
<accession>A0A849AX10</accession>
<dbReference type="Proteomes" id="UP000557772">
    <property type="component" value="Unassembled WGS sequence"/>
</dbReference>
<keyword evidence="1 4" id="KW-0808">Transferase</keyword>
<dbReference type="AlphaFoldDB" id="A0A849AX10"/>
<evidence type="ECO:0000259" key="3">
    <source>
        <dbReference type="PROSITE" id="PS51186"/>
    </source>
</evidence>
<organism evidence="4 5">
    <name type="scientific">Flexivirga aerilata</name>
    <dbReference type="NCBI Taxonomy" id="1656889"/>
    <lineage>
        <taxon>Bacteria</taxon>
        <taxon>Bacillati</taxon>
        <taxon>Actinomycetota</taxon>
        <taxon>Actinomycetes</taxon>
        <taxon>Micrococcales</taxon>
        <taxon>Dermacoccaceae</taxon>
        <taxon>Flexivirga</taxon>
    </lineage>
</organism>
<evidence type="ECO:0000313" key="4">
    <source>
        <dbReference type="EMBL" id="NNG41202.1"/>
    </source>
</evidence>
<dbReference type="Pfam" id="PF00583">
    <property type="entry name" value="Acetyltransf_1"/>
    <property type="match status" value="1"/>
</dbReference>
<dbReference type="GO" id="GO:0016747">
    <property type="term" value="F:acyltransferase activity, transferring groups other than amino-acyl groups"/>
    <property type="evidence" value="ECO:0007669"/>
    <property type="project" value="InterPro"/>
</dbReference>
<dbReference type="CDD" id="cd04301">
    <property type="entry name" value="NAT_SF"/>
    <property type="match status" value="1"/>
</dbReference>
<proteinExistence type="predicted"/>
<dbReference type="PANTHER" id="PTHR43877:SF8">
    <property type="entry name" value="N-ACETYLGLUTAMATE SYNTHASE-RELATED"/>
    <property type="match status" value="1"/>
</dbReference>
<keyword evidence="2" id="KW-0012">Acyltransferase</keyword>
<feature type="domain" description="N-acetyltransferase" evidence="3">
    <location>
        <begin position="6"/>
        <end position="161"/>
    </location>
</feature>
<sequence>MARSAVQVARVSPGDEERFAALWVESRAAQGLSADHAERAIREGRLRVSCQREDVRIYLATIDEEPVGFTVVMHGPVSALNDDIAVWIDLLWVKPGRRQRGVAKALLAMVASYAEHLGASDIVSCVPATSRDANRFFARLGFASVVTERTTTAAALRRRLAGSHQGPSVSEAVRRRRSLRARSRTRVAMASSSAE</sequence>
<dbReference type="InterPro" id="IPR016181">
    <property type="entry name" value="Acyl_CoA_acyltransferase"/>
</dbReference>
<evidence type="ECO:0000313" key="5">
    <source>
        <dbReference type="Proteomes" id="UP000557772"/>
    </source>
</evidence>
<dbReference type="SUPFAM" id="SSF55729">
    <property type="entry name" value="Acyl-CoA N-acyltransferases (Nat)"/>
    <property type="match status" value="1"/>
</dbReference>
<dbReference type="PANTHER" id="PTHR43877">
    <property type="entry name" value="AMINOALKYLPHOSPHONATE N-ACETYLTRANSFERASE-RELATED-RELATED"/>
    <property type="match status" value="1"/>
</dbReference>
<evidence type="ECO:0000256" key="2">
    <source>
        <dbReference type="ARBA" id="ARBA00023315"/>
    </source>
</evidence>
<name>A0A849AX10_9MICO</name>
<dbReference type="Gene3D" id="3.40.630.30">
    <property type="match status" value="1"/>
</dbReference>
<dbReference type="RefSeq" id="WP_171158299.1">
    <property type="nucleotide sequence ID" value="NZ_JABENB010000003.1"/>
</dbReference>
<comment type="caution">
    <text evidence="4">The sequence shown here is derived from an EMBL/GenBank/DDBJ whole genome shotgun (WGS) entry which is preliminary data.</text>
</comment>
<dbReference type="InterPro" id="IPR050832">
    <property type="entry name" value="Bact_Acetyltransf"/>
</dbReference>
<gene>
    <name evidence="4" type="ORF">HJ588_18230</name>
</gene>
<dbReference type="PROSITE" id="PS51186">
    <property type="entry name" value="GNAT"/>
    <property type="match status" value="1"/>
</dbReference>
<keyword evidence="5" id="KW-1185">Reference proteome</keyword>
<reference evidence="4 5" key="1">
    <citation type="submission" date="2020-05" db="EMBL/GenBank/DDBJ databases">
        <title>Flexivirga sp. ID2601S isolated from air conditioner.</title>
        <authorList>
            <person name="Kim D.H."/>
        </authorList>
    </citation>
    <scope>NUCLEOTIDE SEQUENCE [LARGE SCALE GENOMIC DNA]</scope>
    <source>
        <strain evidence="4 5">ID2601S</strain>
    </source>
</reference>
<protein>
    <submittedName>
        <fullName evidence="4">GNAT family N-acetyltransferase</fullName>
    </submittedName>
</protein>